<dbReference type="InterPro" id="IPR036034">
    <property type="entry name" value="PDZ_sf"/>
</dbReference>
<name>A0A432XRS9_9GAMM</name>
<feature type="chain" id="PRO_5019070465" evidence="1">
    <location>
        <begin position="30"/>
        <end position="442"/>
    </location>
</feature>
<keyword evidence="1" id="KW-0732">Signal</keyword>
<sequence>MLSRIPLAPAKKIVLLMMSALLISCGGGGSDTSPVGGGDEGGASCSVADQKRYFLDYMRENYFWYEDIPSSVDLDNYSSVYTLLDAIRSDNDRFSYILTEQEYQDRFVNAEYIGFGFSTRIVGSQVLINYVFDASPAAQAGMRRADEIIAIDGVAVASLIASGNYNQALGSADVGVTVEFSWRRPDGSEFTEVLSKVEVETNTVLATERFQLGDREVGYYVLNSFIGRTGEDLNEAYNAFAGVDDLVIDVRYNGGGLIRYANQAATQAAGNNVIGHTFVSLRFNDKNSENNYSSLFELIEGVQQLDLNRVFVLTTASSCSSSELIINGLKPFIDVVVIGQATCGKPVGQSPDPFCDKRSFVINFETVNADGEGRYFDGIPADCTASDILVGDWGASGDPLLDEAKYYIANNSCRASGSATTQNVRQPNERAHPLLEQWASEH</sequence>
<dbReference type="Proteomes" id="UP000287198">
    <property type="component" value="Unassembled WGS sequence"/>
</dbReference>
<dbReference type="GO" id="GO:0004175">
    <property type="term" value="F:endopeptidase activity"/>
    <property type="evidence" value="ECO:0007669"/>
    <property type="project" value="TreeGrafter"/>
</dbReference>
<protein>
    <submittedName>
        <fullName evidence="3">Peptidase S41</fullName>
    </submittedName>
</protein>
<dbReference type="EMBL" id="PIPW01000005">
    <property type="protein sequence ID" value="RUO51363.1"/>
    <property type="molecule type" value="Genomic_DNA"/>
</dbReference>
<dbReference type="PROSITE" id="PS51257">
    <property type="entry name" value="PROKAR_LIPOPROTEIN"/>
    <property type="match status" value="1"/>
</dbReference>
<dbReference type="GO" id="GO:0030288">
    <property type="term" value="C:outer membrane-bounded periplasmic space"/>
    <property type="evidence" value="ECO:0007669"/>
    <property type="project" value="TreeGrafter"/>
</dbReference>
<gene>
    <name evidence="3" type="ORF">CWI69_11800</name>
</gene>
<dbReference type="GO" id="GO:0006508">
    <property type="term" value="P:proteolysis"/>
    <property type="evidence" value="ECO:0007669"/>
    <property type="project" value="InterPro"/>
</dbReference>
<dbReference type="OrthoDB" id="7168509at2"/>
<dbReference type="Pfam" id="PF13180">
    <property type="entry name" value="PDZ_2"/>
    <property type="match status" value="1"/>
</dbReference>
<dbReference type="InterPro" id="IPR029045">
    <property type="entry name" value="ClpP/crotonase-like_dom_sf"/>
</dbReference>
<dbReference type="GO" id="GO:0007165">
    <property type="term" value="P:signal transduction"/>
    <property type="evidence" value="ECO:0007669"/>
    <property type="project" value="TreeGrafter"/>
</dbReference>
<dbReference type="GO" id="GO:0008236">
    <property type="term" value="F:serine-type peptidase activity"/>
    <property type="evidence" value="ECO:0007669"/>
    <property type="project" value="InterPro"/>
</dbReference>
<dbReference type="Gene3D" id="3.30.750.170">
    <property type="match status" value="1"/>
</dbReference>
<feature type="domain" description="PDZ" evidence="2">
    <location>
        <begin position="113"/>
        <end position="186"/>
    </location>
</feature>
<dbReference type="Gene3D" id="2.30.42.10">
    <property type="match status" value="1"/>
</dbReference>
<keyword evidence="4" id="KW-1185">Reference proteome</keyword>
<dbReference type="InterPro" id="IPR001478">
    <property type="entry name" value="PDZ"/>
</dbReference>
<comment type="caution">
    <text evidence="3">The sequence shown here is derived from an EMBL/GenBank/DDBJ whole genome shotgun (WGS) entry which is preliminary data.</text>
</comment>
<reference evidence="4" key="1">
    <citation type="journal article" date="2018" name="Front. Microbiol.">
        <title>Genome-Based Analysis Reveals the Taxonomy and Diversity of the Family Idiomarinaceae.</title>
        <authorList>
            <person name="Liu Y."/>
            <person name="Lai Q."/>
            <person name="Shao Z."/>
        </authorList>
    </citation>
    <scope>NUCLEOTIDE SEQUENCE [LARGE SCALE GENOMIC DNA]</scope>
    <source>
        <strain evidence="4">BH195</strain>
    </source>
</reference>
<dbReference type="SUPFAM" id="SSF50156">
    <property type="entry name" value="PDZ domain-like"/>
    <property type="match status" value="1"/>
</dbReference>
<dbReference type="SMART" id="SM00228">
    <property type="entry name" value="PDZ"/>
    <property type="match status" value="1"/>
</dbReference>
<dbReference type="Pfam" id="PF03572">
    <property type="entry name" value="Peptidase_S41"/>
    <property type="match status" value="1"/>
</dbReference>
<dbReference type="InterPro" id="IPR005151">
    <property type="entry name" value="Tail-specific_protease"/>
</dbReference>
<dbReference type="PANTHER" id="PTHR32060:SF30">
    <property type="entry name" value="CARBOXY-TERMINAL PROCESSING PROTEASE CTPA"/>
    <property type="match status" value="1"/>
</dbReference>
<dbReference type="Pfam" id="PF18294">
    <property type="entry name" value="Pept_S41_N"/>
    <property type="match status" value="1"/>
</dbReference>
<dbReference type="RefSeq" id="WP_126764534.1">
    <property type="nucleotide sequence ID" value="NZ_JBHLTZ010000002.1"/>
</dbReference>
<organism evidence="3 4">
    <name type="scientific">Pseudidiomarina halophila</name>
    <dbReference type="NCBI Taxonomy" id="1449799"/>
    <lineage>
        <taxon>Bacteria</taxon>
        <taxon>Pseudomonadati</taxon>
        <taxon>Pseudomonadota</taxon>
        <taxon>Gammaproteobacteria</taxon>
        <taxon>Alteromonadales</taxon>
        <taxon>Idiomarinaceae</taxon>
        <taxon>Pseudidiomarina</taxon>
    </lineage>
</organism>
<feature type="signal peptide" evidence="1">
    <location>
        <begin position="1"/>
        <end position="29"/>
    </location>
</feature>
<accession>A0A432XRS9</accession>
<evidence type="ECO:0000256" key="1">
    <source>
        <dbReference type="SAM" id="SignalP"/>
    </source>
</evidence>
<dbReference type="CDD" id="cd07561">
    <property type="entry name" value="Peptidase_S41_CPP_like"/>
    <property type="match status" value="1"/>
</dbReference>
<evidence type="ECO:0000259" key="2">
    <source>
        <dbReference type="SMART" id="SM00228"/>
    </source>
</evidence>
<dbReference type="PANTHER" id="PTHR32060">
    <property type="entry name" value="TAIL-SPECIFIC PROTEASE"/>
    <property type="match status" value="1"/>
</dbReference>
<evidence type="ECO:0000313" key="4">
    <source>
        <dbReference type="Proteomes" id="UP000287198"/>
    </source>
</evidence>
<evidence type="ECO:0000313" key="3">
    <source>
        <dbReference type="EMBL" id="RUO51363.1"/>
    </source>
</evidence>
<proteinExistence type="predicted"/>
<dbReference type="SUPFAM" id="SSF52096">
    <property type="entry name" value="ClpP/crotonase"/>
    <property type="match status" value="1"/>
</dbReference>
<dbReference type="InterPro" id="IPR041613">
    <property type="entry name" value="Pept_S41_N"/>
</dbReference>
<dbReference type="Gene3D" id="3.90.226.10">
    <property type="entry name" value="2-enoyl-CoA Hydratase, Chain A, domain 1"/>
    <property type="match status" value="1"/>
</dbReference>
<dbReference type="AlphaFoldDB" id="A0A432XRS9"/>